<dbReference type="InterPro" id="IPR007235">
    <property type="entry name" value="Glyco_trans_28_C"/>
</dbReference>
<dbReference type="Gene3D" id="3.40.50.11190">
    <property type="match status" value="1"/>
</dbReference>
<feature type="active site" description="Proton acceptor" evidence="1">
    <location>
        <position position="55"/>
    </location>
</feature>
<dbReference type="EMBL" id="CP003360">
    <property type="protein sequence ID" value="AFM25493.1"/>
    <property type="molecule type" value="Genomic_DNA"/>
</dbReference>
<reference evidence="5" key="1">
    <citation type="submission" date="2012-06" db="EMBL/GenBank/DDBJ databases">
        <title>Complete sequence of chromosome of Desulfomonile tiedjei DSM 6799.</title>
        <authorList>
            <person name="Lucas S."/>
            <person name="Copeland A."/>
            <person name="Lapidus A."/>
            <person name="Glavina del Rio T."/>
            <person name="Dalin E."/>
            <person name="Tice H."/>
            <person name="Bruce D."/>
            <person name="Goodwin L."/>
            <person name="Pitluck S."/>
            <person name="Peters L."/>
            <person name="Ovchinnikova G."/>
            <person name="Zeytun A."/>
            <person name="Lu M."/>
            <person name="Kyrpides N."/>
            <person name="Mavromatis K."/>
            <person name="Ivanova N."/>
            <person name="Brettin T."/>
            <person name="Detter J.C."/>
            <person name="Han C."/>
            <person name="Larimer F."/>
            <person name="Land M."/>
            <person name="Hauser L."/>
            <person name="Markowitz V."/>
            <person name="Cheng J.-F."/>
            <person name="Hugenholtz P."/>
            <person name="Woyke T."/>
            <person name="Wu D."/>
            <person name="Spring S."/>
            <person name="Schroeder M."/>
            <person name="Brambilla E."/>
            <person name="Klenk H.-P."/>
            <person name="Eisen J.A."/>
        </authorList>
    </citation>
    <scope>NUCLEOTIDE SEQUENCE [LARGE SCALE GENOMIC DNA]</scope>
    <source>
        <strain evidence="5">ATCC 49306 / DSM 6799 / DCB-1</strain>
    </source>
</reference>
<dbReference type="eggNOG" id="COG3980">
    <property type="taxonomic scope" value="Bacteria"/>
</dbReference>
<dbReference type="AlphaFoldDB" id="I4C7F2"/>
<accession>I4C7F2</accession>
<organism evidence="4 5">
    <name type="scientific">Desulfomonile tiedjei (strain ATCC 49306 / DSM 6799 / DCB-1)</name>
    <dbReference type="NCBI Taxonomy" id="706587"/>
    <lineage>
        <taxon>Bacteria</taxon>
        <taxon>Pseudomonadati</taxon>
        <taxon>Thermodesulfobacteriota</taxon>
        <taxon>Desulfomonilia</taxon>
        <taxon>Desulfomonilales</taxon>
        <taxon>Desulfomonilaceae</taxon>
        <taxon>Desulfomonile</taxon>
    </lineage>
</organism>
<dbReference type="Proteomes" id="UP000006055">
    <property type="component" value="Chromosome"/>
</dbReference>
<dbReference type="STRING" id="706587.Desti_2823"/>
<feature type="binding site" evidence="2">
    <location>
        <position position="194"/>
    </location>
    <ligand>
        <name>substrate</name>
    </ligand>
</feature>
<feature type="domain" description="Glycosyl transferase family 28 C-terminal" evidence="3">
    <location>
        <begin position="214"/>
        <end position="334"/>
    </location>
</feature>
<proteinExistence type="predicted"/>
<dbReference type="NCBIfam" id="TIGR03590">
    <property type="entry name" value="PseG"/>
    <property type="match status" value="1"/>
</dbReference>
<name>I4C7F2_DESTA</name>
<gene>
    <name evidence="4" type="ordered locus">Desti_2823</name>
</gene>
<feature type="binding site" evidence="2">
    <location>
        <position position="298"/>
    </location>
    <ligand>
        <name>substrate</name>
    </ligand>
</feature>
<evidence type="ECO:0000256" key="2">
    <source>
        <dbReference type="PIRSR" id="PIRSR620023-2"/>
    </source>
</evidence>
<dbReference type="InterPro" id="IPR020023">
    <property type="entry name" value="PseG"/>
</dbReference>
<protein>
    <submittedName>
        <fullName evidence="4">Pseudaminic acid biosynthesis-associated protein PseG</fullName>
    </submittedName>
</protein>
<keyword evidence="5" id="KW-1185">Reference proteome</keyword>
<sequence length="382" mass="41873">MSQVSTDILRVFGEGRGEGLFAKSPSPQLVPKNLSIRADSMIVRADGGTRIGAGHIMRCLALALEWQTTGGKAVFVSHCDSDALKARIQDAGIELISPSASYPDASDLALMQRLARDLAPADTWVILDGYHFDISFQRALKDIGFRLLVIDDTAHQTGYIADIILNQNFGAESLVYKCETNTRLLLGTRYTLLRPEFKQWHGREREFPSRVRNILVTMGAADPDNATCCVLRALKSLDLPDTQVKVLAGPAFSHFEELSLMSRNDPGAFKTVRNPFNVSDLMAWADVAITAGGSTLWELAFMRIPAAVVILADNQEPGTKALADDGALYVLGKAQDPELSARLGDFLRNTDRLREFARVSGSLVDGYGARRVIEAMERSEKT</sequence>
<dbReference type="Pfam" id="PF04101">
    <property type="entry name" value="Glyco_tran_28_C"/>
    <property type="match status" value="1"/>
</dbReference>
<dbReference type="GO" id="GO:0016758">
    <property type="term" value="F:hexosyltransferase activity"/>
    <property type="evidence" value="ECO:0007669"/>
    <property type="project" value="InterPro"/>
</dbReference>
<dbReference type="KEGG" id="dti:Desti_2823"/>
<dbReference type="PATRIC" id="fig|706587.4.peg.3215"/>
<evidence type="ECO:0000256" key="1">
    <source>
        <dbReference type="PIRSR" id="PIRSR620023-1"/>
    </source>
</evidence>
<dbReference type="HOGENOM" id="CLU_023406_1_0_7"/>
<dbReference type="Gene3D" id="3.40.50.2000">
    <property type="entry name" value="Glycogen Phosphorylase B"/>
    <property type="match status" value="1"/>
</dbReference>
<evidence type="ECO:0000313" key="4">
    <source>
        <dbReference type="EMBL" id="AFM25493.1"/>
    </source>
</evidence>
<dbReference type="SUPFAM" id="SSF53756">
    <property type="entry name" value="UDP-Glycosyltransferase/glycogen phosphorylase"/>
    <property type="match status" value="1"/>
</dbReference>
<evidence type="ECO:0000259" key="3">
    <source>
        <dbReference type="Pfam" id="PF04101"/>
    </source>
</evidence>
<evidence type="ECO:0000313" key="5">
    <source>
        <dbReference type="Proteomes" id="UP000006055"/>
    </source>
</evidence>